<feature type="compositionally biased region" description="Acidic residues" evidence="1">
    <location>
        <begin position="58"/>
        <end position="73"/>
    </location>
</feature>
<evidence type="ECO:0000313" key="3">
    <source>
        <dbReference type="EMBL" id="KAF9750964.1"/>
    </source>
</evidence>
<feature type="compositionally biased region" description="Basic and acidic residues" evidence="1">
    <location>
        <begin position="78"/>
        <end position="88"/>
    </location>
</feature>
<dbReference type="AlphaFoldDB" id="A0A8H7N8C0"/>
<organism evidence="3 4">
    <name type="scientific">Bionectria ochroleuca</name>
    <name type="common">Gliocladium roseum</name>
    <dbReference type="NCBI Taxonomy" id="29856"/>
    <lineage>
        <taxon>Eukaryota</taxon>
        <taxon>Fungi</taxon>
        <taxon>Dikarya</taxon>
        <taxon>Ascomycota</taxon>
        <taxon>Pezizomycotina</taxon>
        <taxon>Sordariomycetes</taxon>
        <taxon>Hypocreomycetidae</taxon>
        <taxon>Hypocreales</taxon>
        <taxon>Bionectriaceae</taxon>
        <taxon>Clonostachys</taxon>
    </lineage>
</organism>
<feature type="transmembrane region" description="Helical" evidence="2">
    <location>
        <begin position="6"/>
        <end position="31"/>
    </location>
</feature>
<accession>A0A8H7N8C0</accession>
<reference evidence="3" key="1">
    <citation type="submission" date="2020-10" db="EMBL/GenBank/DDBJ databases">
        <title>High-Quality Genome Resource of Clonostachys rosea strain S41 by Oxford Nanopore Long-Read Sequencing.</title>
        <authorList>
            <person name="Wang H."/>
        </authorList>
    </citation>
    <scope>NUCLEOTIDE SEQUENCE</scope>
    <source>
        <strain evidence="3">S41</strain>
    </source>
</reference>
<keyword evidence="2" id="KW-0812">Transmembrane</keyword>
<comment type="caution">
    <text evidence="3">The sequence shown here is derived from an EMBL/GenBank/DDBJ whole genome shotgun (WGS) entry which is preliminary data.</text>
</comment>
<gene>
    <name evidence="3" type="ORF">IM811_015184</name>
</gene>
<keyword evidence="2" id="KW-1133">Transmembrane helix</keyword>
<sequence length="663" mass="72518">MAPTIARLAVAGLLLALQSMALVITLAILIFELVQRHVEYKACAAHVYAMEELQQPDAGEEEQQPDAEEEEQQPDTGENERHRQEAEPGRLPGHCRRIGVSFSARRSTFLNTLRLPDHFGIPAVLFVIAASFAVASFAPNYGNAISVVVPSSSTFNSTCQIPQVTTVDADIAGTGIRFATWAQIELMAALVLLGHFHVRCLGVKQLGAGLAITHLGLAVALAAQMIKGKLTSAEAIVGAMLLEGQGSALSIQLVAKDVLAARWQVWTSILCQTIGSAVLIICVTKFRAGDFVGHDGNCFCIKVFWWGWLTDCPKTTEAGEAAVFWVCLACRMVGSIKSALFAAWHTDQFHRAEKRRGLVRGIAFRLTKVPQPSLVPYQNPPISYSDCRATVTFSYGIHAVFSAMSMLAAQNAMSEGMEPSSGPVSVGQMNAVVVAVGTTSRVILLMIHWLYVICRRLAIGEHHFREPWGVYEERRIWFDIYLFLDRFDSFPIDPLFSFSSTTSVSIPSTSAALALTPSSSTAYAAIDRFAIGSRAQEPTPTGTECRHRLEEALLDRAARLVVTSKLTDTLEVRLAVSNHMIEEVVASNLVIQHYLRDPNRASATRSPNPNFEATEHEGLRRYFVRGTVFPKCQGLELDSGQSLDDFRNLHHADSRAAQPLGLA</sequence>
<dbReference type="EMBL" id="JADCTT010000006">
    <property type="protein sequence ID" value="KAF9750964.1"/>
    <property type="molecule type" value="Genomic_DNA"/>
</dbReference>
<name>A0A8H7N8C0_BIOOC</name>
<evidence type="ECO:0000256" key="1">
    <source>
        <dbReference type="SAM" id="MobiDB-lite"/>
    </source>
</evidence>
<dbReference type="Proteomes" id="UP000616885">
    <property type="component" value="Unassembled WGS sequence"/>
</dbReference>
<protein>
    <submittedName>
        <fullName evidence="3">Uncharacterized protein</fullName>
    </submittedName>
</protein>
<evidence type="ECO:0000313" key="4">
    <source>
        <dbReference type="Proteomes" id="UP000616885"/>
    </source>
</evidence>
<evidence type="ECO:0000256" key="2">
    <source>
        <dbReference type="SAM" id="Phobius"/>
    </source>
</evidence>
<proteinExistence type="predicted"/>
<keyword evidence="2" id="KW-0472">Membrane</keyword>
<feature type="region of interest" description="Disordered" evidence="1">
    <location>
        <begin position="55"/>
        <end position="93"/>
    </location>
</feature>